<dbReference type="Proteomes" id="UP000443582">
    <property type="component" value="Unassembled WGS sequence"/>
</dbReference>
<feature type="transmembrane region" description="Helical" evidence="1">
    <location>
        <begin position="79"/>
        <end position="101"/>
    </location>
</feature>
<organism evidence="2 3">
    <name type="scientific">Halobacteriovorax vibrionivorans</name>
    <dbReference type="NCBI Taxonomy" id="2152716"/>
    <lineage>
        <taxon>Bacteria</taxon>
        <taxon>Pseudomonadati</taxon>
        <taxon>Bdellovibrionota</taxon>
        <taxon>Bacteriovoracia</taxon>
        <taxon>Bacteriovoracales</taxon>
        <taxon>Halobacteriovoraceae</taxon>
        <taxon>Halobacteriovorax</taxon>
    </lineage>
</organism>
<name>A0ABY0IIR1_9BACT</name>
<evidence type="ECO:0008006" key="4">
    <source>
        <dbReference type="Google" id="ProtNLM"/>
    </source>
</evidence>
<evidence type="ECO:0000256" key="1">
    <source>
        <dbReference type="SAM" id="Phobius"/>
    </source>
</evidence>
<proteinExistence type="predicted"/>
<keyword evidence="1" id="KW-0472">Membrane</keyword>
<dbReference type="EMBL" id="QDKL01000002">
    <property type="protein sequence ID" value="RZF21751.1"/>
    <property type="molecule type" value="Genomic_DNA"/>
</dbReference>
<keyword evidence="1" id="KW-0812">Transmembrane</keyword>
<feature type="transmembrane region" description="Helical" evidence="1">
    <location>
        <begin position="113"/>
        <end position="130"/>
    </location>
</feature>
<gene>
    <name evidence="2" type="ORF">DAY19_08665</name>
</gene>
<protein>
    <recommendedName>
        <fullName evidence="4">DUF4386 domain-containing protein</fullName>
    </recommendedName>
</protein>
<keyword evidence="1" id="KW-1133">Transmembrane helix</keyword>
<evidence type="ECO:0000313" key="2">
    <source>
        <dbReference type="EMBL" id="RZF21751.1"/>
    </source>
</evidence>
<reference evidence="3" key="1">
    <citation type="journal article" date="2019" name="Int. J. Syst. Evol. Microbiol.">
        <title>Halobacteriovorax valvorus sp. nov., a novel prokaryotic predator isolated from coastal seawater of China.</title>
        <authorList>
            <person name="Chen M.-X."/>
        </authorList>
    </citation>
    <scope>NUCLEOTIDE SEQUENCE [LARGE SCALE GENOMIC DNA]</scope>
    <source>
        <strain evidence="3">BL9</strain>
    </source>
</reference>
<comment type="caution">
    <text evidence="2">The sequence shown here is derived from an EMBL/GenBank/DDBJ whole genome shotgun (WGS) entry which is preliminary data.</text>
</comment>
<feature type="transmembrane region" description="Helical" evidence="1">
    <location>
        <begin position="21"/>
        <end position="39"/>
    </location>
</feature>
<keyword evidence="3" id="KW-1185">Reference proteome</keyword>
<accession>A0ABY0IIR1</accession>
<sequence length="163" mass="19323">MLNLKRIYLQFSKKNFKFLNISSCFIADIFVAAYIYILYTDPKLYEDYLSTTAKMMEQVDKASASMMKDPVFQKQIVDLMIQSAITLICIYLIIHLFIYLFRFYDKKFADGYLKFYCWTAGVLMPIVALWDFSNPLVLMFMIPGIILLFNAFGFKYQRQMKEE</sequence>
<evidence type="ECO:0000313" key="3">
    <source>
        <dbReference type="Proteomes" id="UP000443582"/>
    </source>
</evidence>
<dbReference type="RefSeq" id="WP_133296926.1">
    <property type="nucleotide sequence ID" value="NZ_QDKL01000002.1"/>
</dbReference>
<feature type="transmembrane region" description="Helical" evidence="1">
    <location>
        <begin position="136"/>
        <end position="154"/>
    </location>
</feature>